<reference evidence="2 3" key="1">
    <citation type="submission" date="2019-12" db="EMBL/GenBank/DDBJ databases">
        <title>Full genome sequence of a Bacillus safensis strain isolated from commercially available natto in Indonesia.</title>
        <authorList>
            <person name="Yoshida M."/>
            <person name="Uomi M."/>
            <person name="Waturangi D."/>
            <person name="Ekaputri J.J."/>
            <person name="Setiamarga D.H.E."/>
        </authorList>
    </citation>
    <scope>NUCLEOTIDE SEQUENCE [LARGE SCALE GENOMIC DNA]</scope>
    <source>
        <strain evidence="2 3">IDN1</strain>
    </source>
</reference>
<feature type="compositionally biased region" description="Basic residues" evidence="1">
    <location>
        <begin position="23"/>
        <end position="41"/>
    </location>
</feature>
<evidence type="ECO:0000313" key="2">
    <source>
        <dbReference type="EMBL" id="BBP91016.1"/>
    </source>
</evidence>
<dbReference type="EMBL" id="AP021906">
    <property type="protein sequence ID" value="BBP91016.1"/>
    <property type="molecule type" value="Genomic_DNA"/>
</dbReference>
<gene>
    <name evidence="2" type="ORF">BsIDN1_46340</name>
</gene>
<dbReference type="Proteomes" id="UP000464658">
    <property type="component" value="Chromosome"/>
</dbReference>
<name>A0A5S9MHC5_BACIA</name>
<proteinExistence type="predicted"/>
<evidence type="ECO:0000313" key="3">
    <source>
        <dbReference type="Proteomes" id="UP000464658"/>
    </source>
</evidence>
<feature type="region of interest" description="Disordered" evidence="1">
    <location>
        <begin position="16"/>
        <end position="57"/>
    </location>
</feature>
<organism evidence="2 3">
    <name type="scientific">Bacillus safensis</name>
    <dbReference type="NCBI Taxonomy" id="561879"/>
    <lineage>
        <taxon>Bacteria</taxon>
        <taxon>Bacillati</taxon>
        <taxon>Bacillota</taxon>
        <taxon>Bacilli</taxon>
        <taxon>Bacillales</taxon>
        <taxon>Bacillaceae</taxon>
        <taxon>Bacillus</taxon>
    </lineage>
</organism>
<evidence type="ECO:0000256" key="1">
    <source>
        <dbReference type="SAM" id="MobiDB-lite"/>
    </source>
</evidence>
<accession>A0A5S9MHC5</accession>
<protein>
    <submittedName>
        <fullName evidence="2">Uncharacterized protein</fullName>
    </submittedName>
</protein>
<sequence length="57" mass="6665">MLAIKKTLLKGMLKPEYINKEKKQQKREKKPIAKKKDRKTAKTGNIQPKSKSHCPYI</sequence>
<dbReference type="AlphaFoldDB" id="A0A5S9MHC5"/>